<proteinExistence type="predicted"/>
<dbReference type="AlphaFoldDB" id="A0A8W8N5B6"/>
<dbReference type="PANTHER" id="PTHR35378">
    <property type="entry name" value="UNNAMED PRODUCT"/>
    <property type="match status" value="1"/>
</dbReference>
<name>A0A8W8N5B6_MAGGI</name>
<evidence type="ECO:0000313" key="2">
    <source>
        <dbReference type="Proteomes" id="UP000005408"/>
    </source>
</evidence>
<sequence length="483" mass="54808">MFLKPSEIRFSQDSIGNSFGGYTSHPFRRIGQTLDDILSGCCNVDSIPRISVMNRNGLWFTADNRRLWVFQQAEKRGKIEEIYVSVTFYINFNKFTTENNGMSVRVRGDPGGYLWRKEPIKNSYEKNPIHDVSPIVTRQSHLEKASPFFNLSYTENACRPERFGNGKTTSDIKENIASSKTLLSFSERWKLQRDTFRNEVYKQRDNRALSSVGQNACPARTYSNSTISGLGNDMPTRNKGLNRFDISRTLKSKRNEKPHGLSVISSSSRYPEYIRKSTGGEVNISLLKEETRNKITEGVKLELGPEEIEVKLFDIKHERKTKCINEGDPLSGKKSVFVASREPHSDHGDTKRDVALLIDGTAISGNTFGHYTNHPYKPVGETLNDITSGSVNSLPDISVTMINGFWYTADNRRLWVLQQAKQCVEIADIYMSLIDEINPNKFTTENDGIFVKVRGTREVGCVKEFWTQMVSFGKRATFVSPPL</sequence>
<dbReference type="Proteomes" id="UP000005408">
    <property type="component" value="Unassembled WGS sequence"/>
</dbReference>
<reference evidence="1" key="1">
    <citation type="submission" date="2022-08" db="UniProtKB">
        <authorList>
            <consortium name="EnsemblMetazoa"/>
        </authorList>
    </citation>
    <scope>IDENTIFICATION</scope>
    <source>
        <strain evidence="1">05x7-T-G4-1.051#20</strain>
    </source>
</reference>
<organism evidence="1 2">
    <name type="scientific">Magallana gigas</name>
    <name type="common">Pacific oyster</name>
    <name type="synonym">Crassostrea gigas</name>
    <dbReference type="NCBI Taxonomy" id="29159"/>
    <lineage>
        <taxon>Eukaryota</taxon>
        <taxon>Metazoa</taxon>
        <taxon>Spiralia</taxon>
        <taxon>Lophotrochozoa</taxon>
        <taxon>Mollusca</taxon>
        <taxon>Bivalvia</taxon>
        <taxon>Autobranchia</taxon>
        <taxon>Pteriomorphia</taxon>
        <taxon>Ostreida</taxon>
        <taxon>Ostreoidea</taxon>
        <taxon>Ostreidae</taxon>
        <taxon>Magallana</taxon>
    </lineage>
</organism>
<evidence type="ECO:0000313" key="1">
    <source>
        <dbReference type="EnsemblMetazoa" id="G4715.2:cds"/>
    </source>
</evidence>
<dbReference type="EnsemblMetazoa" id="G4715.2">
    <property type="protein sequence ID" value="G4715.2:cds"/>
    <property type="gene ID" value="G4715"/>
</dbReference>
<keyword evidence="2" id="KW-1185">Reference proteome</keyword>
<accession>A0A8W8N5B6</accession>
<dbReference type="PANTHER" id="PTHR35378:SF1">
    <property type="entry name" value="C2H2-TYPE DOMAIN-CONTAINING PROTEIN"/>
    <property type="match status" value="1"/>
</dbReference>
<protein>
    <submittedName>
        <fullName evidence="1">Uncharacterized protein</fullName>
    </submittedName>
</protein>